<dbReference type="Pfam" id="PF13730">
    <property type="entry name" value="HTH_36"/>
    <property type="match status" value="1"/>
</dbReference>
<dbReference type="OrthoDB" id="8338377at2"/>
<organism evidence="2 3">
    <name type="scientific">Rhodobacter viridis</name>
    <dbReference type="NCBI Taxonomy" id="1054202"/>
    <lineage>
        <taxon>Bacteria</taxon>
        <taxon>Pseudomonadati</taxon>
        <taxon>Pseudomonadota</taxon>
        <taxon>Alphaproteobacteria</taxon>
        <taxon>Rhodobacterales</taxon>
        <taxon>Rhodobacter group</taxon>
        <taxon>Rhodobacter</taxon>
    </lineage>
</organism>
<feature type="compositionally biased region" description="Basic and acidic residues" evidence="1">
    <location>
        <begin position="102"/>
        <end position="111"/>
    </location>
</feature>
<sequence length="256" mass="28023">MSDILPFCQVKLQYLLDLVLDQSLDDNAFRVAAYLALTHADHDTGECHPSFETIGTALGRHAKSVKRALNKPEMARHLTVVRGTNRGNASRYRPTEDALRRAMQRRREGDKIVPLSRAKGGQSCPPEGTYLSGKGGQERPPNKEKELKPRTAAAAPDLPGKGQSGPASAHSAPPPPLVFVPQGICFARDWNDRLAQEGLATLDRSLPLAVNGPHRGFWVPARSPAPRGSPEWREQVRQLRCLAGKEAGQMEQRHAG</sequence>
<protein>
    <recommendedName>
        <fullName evidence="4">Helix-turn-helix protein</fullName>
    </recommendedName>
</protein>
<evidence type="ECO:0000256" key="1">
    <source>
        <dbReference type="SAM" id="MobiDB-lite"/>
    </source>
</evidence>
<proteinExistence type="predicted"/>
<evidence type="ECO:0008006" key="4">
    <source>
        <dbReference type="Google" id="ProtNLM"/>
    </source>
</evidence>
<reference evidence="2 3" key="1">
    <citation type="submission" date="2018-06" db="EMBL/GenBank/DDBJ databases">
        <title>Genomic Encyclopedia of Type Strains, Phase III (KMG-III): the genomes of soil and plant-associated and newly described type strains.</title>
        <authorList>
            <person name="Whitman W."/>
        </authorList>
    </citation>
    <scope>NUCLEOTIDE SEQUENCE [LARGE SCALE GENOMIC DNA]</scope>
    <source>
        <strain evidence="2 3">JA737</strain>
    </source>
</reference>
<accession>A0A318TQ83</accession>
<dbReference type="Proteomes" id="UP000247727">
    <property type="component" value="Unassembled WGS sequence"/>
</dbReference>
<feature type="region of interest" description="Disordered" evidence="1">
    <location>
        <begin position="102"/>
        <end position="175"/>
    </location>
</feature>
<keyword evidence="3" id="KW-1185">Reference proteome</keyword>
<evidence type="ECO:0000313" key="2">
    <source>
        <dbReference type="EMBL" id="PYF06986.1"/>
    </source>
</evidence>
<dbReference type="RefSeq" id="WP_110807108.1">
    <property type="nucleotide sequence ID" value="NZ_QJTK01000021.1"/>
</dbReference>
<gene>
    <name evidence="2" type="ORF">C8J30_12131</name>
</gene>
<comment type="caution">
    <text evidence="2">The sequence shown here is derived from an EMBL/GenBank/DDBJ whole genome shotgun (WGS) entry which is preliminary data.</text>
</comment>
<dbReference type="EMBL" id="QJTK01000021">
    <property type="protein sequence ID" value="PYF06986.1"/>
    <property type="molecule type" value="Genomic_DNA"/>
</dbReference>
<feature type="compositionally biased region" description="Basic and acidic residues" evidence="1">
    <location>
        <begin position="136"/>
        <end position="149"/>
    </location>
</feature>
<evidence type="ECO:0000313" key="3">
    <source>
        <dbReference type="Proteomes" id="UP000247727"/>
    </source>
</evidence>
<name>A0A318TQ83_9RHOB</name>
<dbReference type="AlphaFoldDB" id="A0A318TQ83"/>